<evidence type="ECO:0000256" key="1">
    <source>
        <dbReference type="ARBA" id="ARBA00004613"/>
    </source>
</evidence>
<dbReference type="GO" id="GO:0005509">
    <property type="term" value="F:calcium ion binding"/>
    <property type="evidence" value="ECO:0007669"/>
    <property type="project" value="InterPro"/>
</dbReference>
<proteinExistence type="predicted"/>
<dbReference type="GO" id="GO:0005576">
    <property type="term" value="C:extracellular region"/>
    <property type="evidence" value="ECO:0007669"/>
    <property type="project" value="UniProtKB-SubCell"/>
</dbReference>
<dbReference type="PRINTS" id="PR00313">
    <property type="entry name" value="CABNDNGRPT"/>
</dbReference>
<gene>
    <name evidence="3" type="ORF">MAXJ12_21100</name>
</gene>
<keyword evidence="4" id="KW-1185">Reference proteome</keyword>
<dbReference type="OrthoDB" id="8355933at2"/>
<name>H0HVL3_9HYPH</name>
<dbReference type="EMBL" id="AHAM01000173">
    <property type="protein sequence ID" value="EHK55230.1"/>
    <property type="molecule type" value="Genomic_DNA"/>
</dbReference>
<dbReference type="PANTHER" id="PTHR38340:SF1">
    <property type="entry name" value="S-LAYER PROTEIN"/>
    <property type="match status" value="1"/>
</dbReference>
<organism evidence="3 4">
    <name type="scientific">Mesorhizobium alhagi CCNWXJ12-2</name>
    <dbReference type="NCBI Taxonomy" id="1107882"/>
    <lineage>
        <taxon>Bacteria</taxon>
        <taxon>Pseudomonadati</taxon>
        <taxon>Pseudomonadota</taxon>
        <taxon>Alphaproteobacteria</taxon>
        <taxon>Hyphomicrobiales</taxon>
        <taxon>Phyllobacteriaceae</taxon>
        <taxon>Allomesorhizobium</taxon>
    </lineage>
</organism>
<dbReference type="Proteomes" id="UP000003250">
    <property type="component" value="Unassembled WGS sequence"/>
</dbReference>
<dbReference type="InterPro" id="IPR001343">
    <property type="entry name" value="Hemolysn_Ca-bd"/>
</dbReference>
<dbReference type="InterPro" id="IPR011049">
    <property type="entry name" value="Serralysin-like_metalloprot_C"/>
</dbReference>
<protein>
    <submittedName>
        <fullName evidence="3">Hemolysin-type calcium-binding protein</fullName>
    </submittedName>
</protein>
<reference evidence="3 4" key="1">
    <citation type="journal article" date="2012" name="J. Bacteriol.">
        <title>Draft Genome Sequence of Mesorhizobium alhagi CCNWXJ12-2T, a Novel Salt-Resistant Species Isolated from the Desert of Northwestern China.</title>
        <authorList>
            <person name="Zhou M."/>
            <person name="Chen W."/>
            <person name="Chen H."/>
            <person name="Wei G."/>
        </authorList>
    </citation>
    <scope>NUCLEOTIDE SEQUENCE [LARGE SCALE GENOMIC DNA]</scope>
    <source>
        <strain evidence="3 4">CCNWXJ12-2</strain>
    </source>
</reference>
<keyword evidence="2" id="KW-0964">Secreted</keyword>
<accession>H0HVL3</accession>
<dbReference type="InterPro" id="IPR018511">
    <property type="entry name" value="Hemolysin-typ_Ca-bd_CS"/>
</dbReference>
<sequence>MAATIDYDLVTLRSQFQANTFVTWNQWTPDVLGLSNGGHVVAYNNGPDFGWAMKVDFYGADGHLLAGAVTPNMGSTSAGGEPSLTELDNGNVLIIWDDNSVGNLGQQATIFSSTGQVVVSQFDITTSVNDFRPQVTTLAGGFVVSYMDTAGNLNFKVFDNDGAYQSGLTDISGSLSVANPVITALEDGGFVVAWTAANNIVARIFEADGSPRPVNGSTDPFTVGAGGNNLQPAVAALPNGNFAVAYSDTGWGGPEAGSAGITLTVVGPGGNIVKPFVHVNTAGASNESDPDITVLENGFIVVTWTDPAGNNEIMGRIFDQDGNPIGSPLPLSDSAGSDDIKSAVSAILAGQFITAWQDSESDGDGGRITALVSEIVRTTTGDGANETLNGDALRDIIHGNGGNDTINGFGGNDTLDGGAGADTMFGGAGDDIYIVAAAGDVTTENAGEGTDTVRSYIDWVLANHVERLELQGAGNLNGTGNALANTLVGNAGNNLLNGGAGNDYMVGGSGNDTFIVAAAGDSTIEAAAGGTDTVRSYINWTLGANVERLELQGSGNLNGTGNTLNNTLVGNSGNNSLNGGDGNDYIVGGAGNDTLTGGVGNDTLIGGAGSDILNGGTGNDRFDFDLVSDSPAGPALRDSILGGFAHGFDRIDLATIDANTLVAGNQAFSFIGSAAFSGVAGQLRYTNYSGNVIIAADVNGDSTADMQILVAGTTFMTGTDFIL</sequence>
<dbReference type="Pfam" id="PF00353">
    <property type="entry name" value="HemolysinCabind"/>
    <property type="match status" value="4"/>
</dbReference>
<evidence type="ECO:0000256" key="2">
    <source>
        <dbReference type="ARBA" id="ARBA00022525"/>
    </source>
</evidence>
<dbReference type="PROSITE" id="PS00330">
    <property type="entry name" value="HEMOLYSIN_CALCIUM"/>
    <property type="match status" value="3"/>
</dbReference>
<dbReference type="SUPFAM" id="SSF51120">
    <property type="entry name" value="beta-Roll"/>
    <property type="match status" value="2"/>
</dbReference>
<dbReference type="AlphaFoldDB" id="H0HVL3"/>
<evidence type="ECO:0000313" key="4">
    <source>
        <dbReference type="Proteomes" id="UP000003250"/>
    </source>
</evidence>
<dbReference type="Gene3D" id="2.150.10.10">
    <property type="entry name" value="Serralysin-like metalloprotease, C-terminal"/>
    <property type="match status" value="2"/>
</dbReference>
<dbReference type="InterPro" id="IPR050557">
    <property type="entry name" value="RTX_toxin/Mannuronan_C5-epim"/>
</dbReference>
<dbReference type="PATRIC" id="fig|1107882.3.peg.4122"/>
<evidence type="ECO:0000313" key="3">
    <source>
        <dbReference type="EMBL" id="EHK55230.1"/>
    </source>
</evidence>
<dbReference type="PANTHER" id="PTHR38340">
    <property type="entry name" value="S-LAYER PROTEIN"/>
    <property type="match status" value="1"/>
</dbReference>
<dbReference type="RefSeq" id="WP_008837821.1">
    <property type="nucleotide sequence ID" value="NZ_AHAM01000173.1"/>
</dbReference>
<comment type="subcellular location">
    <subcellularLocation>
        <location evidence="1">Secreted</location>
    </subcellularLocation>
</comment>